<feature type="compositionally biased region" description="Polar residues" evidence="4">
    <location>
        <begin position="322"/>
        <end position="368"/>
    </location>
</feature>
<feature type="compositionally biased region" description="Basic and acidic residues" evidence="4">
    <location>
        <begin position="460"/>
        <end position="469"/>
    </location>
</feature>
<dbReference type="Proteomes" id="UP000261580">
    <property type="component" value="Unassembled WGS sequence"/>
</dbReference>
<feature type="region of interest" description="Disordered" evidence="4">
    <location>
        <begin position="190"/>
        <end position="217"/>
    </location>
</feature>
<evidence type="ECO:0000256" key="3">
    <source>
        <dbReference type="ARBA" id="ARBA00023242"/>
    </source>
</evidence>
<keyword evidence="6" id="KW-1185">Reference proteome</keyword>
<feature type="compositionally biased region" description="Basic and acidic residues" evidence="4">
    <location>
        <begin position="131"/>
        <end position="140"/>
    </location>
</feature>
<keyword evidence="3" id="KW-0539">Nucleus</keyword>
<feature type="region of interest" description="Disordered" evidence="4">
    <location>
        <begin position="70"/>
        <end position="162"/>
    </location>
</feature>
<dbReference type="Ensembl" id="ENSNBRT00000018180.1">
    <property type="protein sequence ID" value="ENSNBRP00000017702.1"/>
    <property type="gene ID" value="ENSNBRG00000013539.1"/>
</dbReference>
<keyword evidence="2" id="KW-0597">Phosphoprotein</keyword>
<organism evidence="5 6">
    <name type="scientific">Neolamprologus brichardi</name>
    <name type="common">Fairy cichlid</name>
    <name type="synonym">Lamprologus brichardi</name>
    <dbReference type="NCBI Taxonomy" id="32507"/>
    <lineage>
        <taxon>Eukaryota</taxon>
        <taxon>Metazoa</taxon>
        <taxon>Chordata</taxon>
        <taxon>Craniata</taxon>
        <taxon>Vertebrata</taxon>
        <taxon>Euteleostomi</taxon>
        <taxon>Actinopterygii</taxon>
        <taxon>Neopterygii</taxon>
        <taxon>Teleostei</taxon>
        <taxon>Neoteleostei</taxon>
        <taxon>Acanthomorphata</taxon>
        <taxon>Ovalentaria</taxon>
        <taxon>Cichlomorphae</taxon>
        <taxon>Cichliformes</taxon>
        <taxon>Cichlidae</taxon>
        <taxon>African cichlids</taxon>
        <taxon>Pseudocrenilabrinae</taxon>
        <taxon>Lamprologini</taxon>
        <taxon>Neolamprologus</taxon>
    </lineage>
</organism>
<dbReference type="STRING" id="32507.ENSNBRP00000017702"/>
<reference evidence="5" key="2">
    <citation type="submission" date="2025-09" db="UniProtKB">
        <authorList>
            <consortium name="Ensembl"/>
        </authorList>
    </citation>
    <scope>IDENTIFICATION</scope>
</reference>
<evidence type="ECO:0000313" key="6">
    <source>
        <dbReference type="Proteomes" id="UP000261580"/>
    </source>
</evidence>
<protein>
    <submittedName>
        <fullName evidence="5">Claspin</fullName>
    </submittedName>
</protein>
<feature type="region of interest" description="Disordered" evidence="4">
    <location>
        <begin position="919"/>
        <end position="938"/>
    </location>
</feature>
<feature type="region of interest" description="Disordered" evidence="4">
    <location>
        <begin position="315"/>
        <end position="477"/>
    </location>
</feature>
<feature type="region of interest" description="Disordered" evidence="4">
    <location>
        <begin position="759"/>
        <end position="792"/>
    </location>
</feature>
<dbReference type="GO" id="GO:0010997">
    <property type="term" value="F:anaphase-promoting complex binding"/>
    <property type="evidence" value="ECO:0007669"/>
    <property type="project" value="TreeGrafter"/>
</dbReference>
<sequence length="1181" mass="131324">MSWDYHSTIFILLYSNFLNWLVLLSYLSDSDDDEDIMVHRKPHRNAIRDSDSEEEAAAADSSVHMAEALVLSASSGEEMETEKDKKKEKGRQKCKRISRAPVDSEDSEPEEEKSGKMEEEEGKVVKRKVKSTKEVKEREKSRRHHEKKEKRSKAVEKLKKKERFSERDEDTIWIMCMQLKAALLPFPQEMPHPGTLNDSGCPLRDTELFDNGLDDEEEESLDAIRAAVKQKMKKQKVQKHQVDPLSNEEEDEEVPEKPQRAERKAARASKEAMKQLHSESQRLIRESSLGLPYHIPEPKTIDQFFKKRARPEGPAMALLNKLPSTEQDCNSSLDMSPNQIQPLLQPAATSSPQKQNLDQAGETSVTSDPEQESGPMLYLSESLQDSVTADAEDKPASDSGEETSAAPLPHDPTAATSDSETLQKETVSKAVVDPAAPQCLSADSATTEPSVQQPTKPKKDKLTRLKELGLDPPPIKTSLTSPLLQLGVEALKERYLRHIIAPTRPQGERTLQLDIIRKDSTPSGQEELHTESLTVTVKEGAEEPVTTKPGEKLLTLKQRLQLAMAQRRKEERARKAELNRLDNEDCGEDEEEEEDMTDESEEEEVRGDGEEDDVKDNEDEEEEGSMAQSMRSPSPVALIGPSPTPDLINTDGTLMLFPGNSSSRTGCYTLPLLPRSSPEEDDSLSLVKDNSHNSSFELPGSMITSYQPVNNQRGTGRSVLNSSIFRSPSPCLFRPSFLGSASKSSGKLSEPSLCLPVEDSQDLYAPPSPSADSGPLDGAASGPGLAGDSQGRFSLEDDAQSQLLDADGFLNVGPRPGAPTSHKRQLILGSLDENAMDAHMGELLGLCSGGFGSGKSNSIGREGVGATQEDELLGLCSGAFPPTQAEGQQTKKRKEGEDDEDSENTMDQLLGLCSGKFSSPEAREQQEEEEEEEEDCEFRLLSDVESDLTGFLDLLGRRMTDYVDSEAELSGSDLGSDDEDGDRGSEYEEEELLEDLPSDEELQNQVNKIHMKQILDDDKRRLRLYQERYLADGDLHSDGPGRARRFRWKNIDDAFSMERTGAKGEEDWEEEDDVDQAEVQRRIERLEREQWLREQVGFMVYLCFSQVRRGSLLSQPQSVLQKLASISEGNPLAPRNSRGFLFQTLSPEKVNSSHAPPKQVKNKPAGQTKGSQRSIFNFLDH</sequence>
<evidence type="ECO:0000256" key="2">
    <source>
        <dbReference type="ARBA" id="ARBA00022553"/>
    </source>
</evidence>
<dbReference type="InterPro" id="IPR024146">
    <property type="entry name" value="Claspin"/>
</dbReference>
<feature type="region of interest" description="Disordered" evidence="4">
    <location>
        <begin position="572"/>
        <end position="646"/>
    </location>
</feature>
<feature type="region of interest" description="Disordered" evidence="4">
    <location>
        <begin position="878"/>
        <end position="904"/>
    </location>
</feature>
<feature type="compositionally biased region" description="Basic and acidic residues" evidence="4">
    <location>
        <begin position="255"/>
        <end position="285"/>
    </location>
</feature>
<dbReference type="GO" id="GO:0033314">
    <property type="term" value="P:mitotic DNA replication checkpoint signaling"/>
    <property type="evidence" value="ECO:0007669"/>
    <property type="project" value="TreeGrafter"/>
</dbReference>
<dbReference type="PANTHER" id="PTHR14396">
    <property type="entry name" value="CLASPIN"/>
    <property type="match status" value="1"/>
</dbReference>
<dbReference type="AlphaFoldDB" id="A0A3Q4HKL9"/>
<feature type="region of interest" description="Disordered" evidence="4">
    <location>
        <begin position="966"/>
        <end position="990"/>
    </location>
</feature>
<feature type="compositionally biased region" description="Polar residues" evidence="4">
    <location>
        <begin position="441"/>
        <end position="455"/>
    </location>
</feature>
<feature type="region of interest" description="Disordered" evidence="4">
    <location>
        <begin position="1148"/>
        <end position="1173"/>
    </location>
</feature>
<dbReference type="GO" id="GO:0005634">
    <property type="term" value="C:nucleus"/>
    <property type="evidence" value="ECO:0007669"/>
    <property type="project" value="UniProtKB-SubCell"/>
</dbReference>
<feature type="compositionally biased region" description="Acidic residues" evidence="4">
    <location>
        <begin position="926"/>
        <end position="936"/>
    </location>
</feature>
<dbReference type="PANTHER" id="PTHR14396:SF10">
    <property type="entry name" value="CLASPIN"/>
    <property type="match status" value="1"/>
</dbReference>
<comment type="subcellular location">
    <subcellularLocation>
        <location evidence="1">Nucleus</location>
    </subcellularLocation>
</comment>
<evidence type="ECO:0000256" key="1">
    <source>
        <dbReference type="ARBA" id="ARBA00004123"/>
    </source>
</evidence>
<dbReference type="Bgee" id="ENSNBRG00000013539">
    <property type="expression patterns" value="Expressed in testis and 1 other cell type or tissue"/>
</dbReference>
<feature type="compositionally biased region" description="Acidic residues" evidence="4">
    <location>
        <begin position="975"/>
        <end position="990"/>
    </location>
</feature>
<proteinExistence type="predicted"/>
<reference evidence="5" key="1">
    <citation type="submission" date="2025-08" db="UniProtKB">
        <authorList>
            <consortium name="Ensembl"/>
        </authorList>
    </citation>
    <scope>IDENTIFICATION</scope>
</reference>
<feature type="compositionally biased region" description="Basic residues" evidence="4">
    <location>
        <begin position="88"/>
        <end position="98"/>
    </location>
</feature>
<dbReference type="GO" id="GO:0007095">
    <property type="term" value="P:mitotic G2 DNA damage checkpoint signaling"/>
    <property type="evidence" value="ECO:0007669"/>
    <property type="project" value="TreeGrafter"/>
</dbReference>
<feature type="region of interest" description="Disordered" evidence="4">
    <location>
        <begin position="230"/>
        <end position="297"/>
    </location>
</feature>
<feature type="compositionally biased region" description="Basic and acidic residues" evidence="4">
    <location>
        <begin position="572"/>
        <end position="583"/>
    </location>
</feature>
<feature type="compositionally biased region" description="Acidic residues" evidence="4">
    <location>
        <begin position="584"/>
        <end position="624"/>
    </location>
</feature>
<evidence type="ECO:0000256" key="4">
    <source>
        <dbReference type="SAM" id="MobiDB-lite"/>
    </source>
</evidence>
<feature type="compositionally biased region" description="Basic residues" evidence="4">
    <location>
        <begin position="141"/>
        <end position="151"/>
    </location>
</feature>
<feature type="compositionally biased region" description="Basic and acidic residues" evidence="4">
    <location>
        <begin position="519"/>
        <end position="530"/>
    </location>
</feature>
<feature type="compositionally biased region" description="Basic residues" evidence="4">
    <location>
        <begin position="230"/>
        <end position="239"/>
    </location>
</feature>
<name>A0A3Q4HKL9_NEOBR</name>
<accession>A0A3Q4HKL9</accession>
<evidence type="ECO:0000313" key="5">
    <source>
        <dbReference type="Ensembl" id="ENSNBRP00000017702.1"/>
    </source>
</evidence>
<feature type="compositionally biased region" description="Basic and acidic residues" evidence="4">
    <location>
        <begin position="152"/>
        <end position="162"/>
    </location>
</feature>
<feature type="region of interest" description="Disordered" evidence="4">
    <location>
        <begin position="519"/>
        <end position="556"/>
    </location>
</feature>
<dbReference type="GeneTree" id="ENSGT00390000012738"/>